<name>A0A9P5AL19_9HYPO</name>
<dbReference type="AlphaFoldDB" id="A0A9P5AL19"/>
<comment type="caution">
    <text evidence="3">The sequence shown here is derived from an EMBL/GenBank/DDBJ whole genome shotgun (WGS) entry which is preliminary data.</text>
</comment>
<proteinExistence type="predicted"/>
<evidence type="ECO:0000313" key="3">
    <source>
        <dbReference type="EMBL" id="KAF4340682.1"/>
    </source>
</evidence>
<evidence type="ECO:0000256" key="1">
    <source>
        <dbReference type="ARBA" id="ARBA00004123"/>
    </source>
</evidence>
<reference evidence="3" key="2">
    <citation type="submission" date="2020-02" db="EMBL/GenBank/DDBJ databases">
        <title>Identification and distribution of gene clusters putatively required for synthesis of sphingolipid metabolism inhibitors in phylogenetically diverse species of the filamentous fungus Fusarium.</title>
        <authorList>
            <person name="Kim H.-S."/>
            <person name="Busman M."/>
            <person name="Brown D.W."/>
            <person name="Divon H."/>
            <person name="Uhlig S."/>
            <person name="Proctor R.H."/>
        </authorList>
    </citation>
    <scope>NUCLEOTIDE SEQUENCE</scope>
    <source>
        <strain evidence="3">NRRL 25174</strain>
    </source>
</reference>
<dbReference type="GO" id="GO:0005634">
    <property type="term" value="C:nucleus"/>
    <property type="evidence" value="ECO:0007669"/>
    <property type="project" value="UniProtKB-SubCell"/>
</dbReference>
<evidence type="ECO:0000256" key="2">
    <source>
        <dbReference type="ARBA" id="ARBA00023242"/>
    </source>
</evidence>
<dbReference type="OrthoDB" id="3862662at2759"/>
<dbReference type="Pfam" id="PF11951">
    <property type="entry name" value="Fungal_trans_2"/>
    <property type="match status" value="1"/>
</dbReference>
<keyword evidence="4" id="KW-1185">Reference proteome</keyword>
<reference evidence="3" key="1">
    <citation type="journal article" date="2017" name="Mycologia">
        <title>Fusarium algeriense, sp. nov., a novel toxigenic crown rot pathogen of durum wheat from Algeria is nested in the Fusarium burgessii species complex.</title>
        <authorList>
            <person name="Laraba I."/>
            <person name="Keddad A."/>
            <person name="Boureghda H."/>
            <person name="Abdallah N."/>
            <person name="Vaughan M.M."/>
            <person name="Proctor R.H."/>
            <person name="Busman M."/>
            <person name="O'Donnell K."/>
        </authorList>
    </citation>
    <scope>NUCLEOTIDE SEQUENCE</scope>
    <source>
        <strain evidence="3">NRRL 25174</strain>
    </source>
</reference>
<evidence type="ECO:0000313" key="4">
    <source>
        <dbReference type="Proteomes" id="UP000730481"/>
    </source>
</evidence>
<comment type="subcellular location">
    <subcellularLocation>
        <location evidence="1">Nucleus</location>
    </subcellularLocation>
</comment>
<sequence>MEPTDVSTALSPDHQTTTEHCAVTVHHAKQDTQLANRHIRLTAHTLLFHHFSREVASKLAWLDGPDNPWRTLVLPIAQRSTCLQLATLGLAAAHMCVVSSRDQSSLIQMHRDLRDASLRNLNQKMQSELNRELAPGRPDSGTSSIVEMILTMIALCYAEMIIPNSTGWRLHLTGVRTGFERYHLSNHHEKAVSQFFVEEIEYLEVFGSISSFAGASGRHRITSQHVTSDDYFKEFTELLHEITATERSRYNTFEEGKEIPDTDMAVWQARLMGSYESVCMRIDSNTSQDVSVQIGLKSVLKAQYYSCLVYSYQSLAPEAERIASIPDLIDRLYNEVIFMTSWPTEAVSHNISFPLFILGTESQLYTEKQIMIERLFTEHIAATGFSCNSAVLQFLRDFWSALASEATRNWIQYARENEQRIRPFIVF</sequence>
<dbReference type="Proteomes" id="UP000730481">
    <property type="component" value="Unassembled WGS sequence"/>
</dbReference>
<gene>
    <name evidence="3" type="ORF">FBEOM_5398</name>
</gene>
<organism evidence="3 4">
    <name type="scientific">Fusarium beomiforme</name>
    <dbReference type="NCBI Taxonomy" id="44412"/>
    <lineage>
        <taxon>Eukaryota</taxon>
        <taxon>Fungi</taxon>
        <taxon>Dikarya</taxon>
        <taxon>Ascomycota</taxon>
        <taxon>Pezizomycotina</taxon>
        <taxon>Sordariomycetes</taxon>
        <taxon>Hypocreomycetidae</taxon>
        <taxon>Hypocreales</taxon>
        <taxon>Nectriaceae</taxon>
        <taxon>Fusarium</taxon>
        <taxon>Fusarium burgessii species complex</taxon>
    </lineage>
</organism>
<protein>
    <submittedName>
        <fullName evidence="3">Uncharacterized protein</fullName>
    </submittedName>
</protein>
<accession>A0A9P5AL19</accession>
<dbReference type="InterPro" id="IPR021858">
    <property type="entry name" value="Fun_TF"/>
</dbReference>
<dbReference type="EMBL" id="PVQB02000231">
    <property type="protein sequence ID" value="KAF4340682.1"/>
    <property type="molecule type" value="Genomic_DNA"/>
</dbReference>
<keyword evidence="2" id="KW-0539">Nucleus</keyword>
<dbReference type="PANTHER" id="PTHR37534">
    <property type="entry name" value="TRANSCRIPTIONAL ACTIVATOR PROTEIN UGA3"/>
    <property type="match status" value="1"/>
</dbReference>
<dbReference type="PANTHER" id="PTHR37534:SF46">
    <property type="entry name" value="ZN(II)2CYS6 TRANSCRIPTION FACTOR (EUROFUNG)"/>
    <property type="match status" value="1"/>
</dbReference>